<proteinExistence type="predicted"/>
<reference evidence="1" key="1">
    <citation type="submission" date="2014-09" db="EMBL/GenBank/DDBJ databases">
        <authorList>
            <person name="Magalhaes I.L.F."/>
            <person name="Oliveira U."/>
            <person name="Santos F.R."/>
            <person name="Vidigal T.H.D.A."/>
            <person name="Brescovit A.D."/>
            <person name="Santos A.J."/>
        </authorList>
    </citation>
    <scope>NUCLEOTIDE SEQUENCE</scope>
    <source>
        <tissue evidence="1">Shoot tissue taken approximately 20 cm above the soil surface</tissue>
    </source>
</reference>
<reference evidence="1" key="2">
    <citation type="journal article" date="2015" name="Data Brief">
        <title>Shoot transcriptome of the giant reed, Arundo donax.</title>
        <authorList>
            <person name="Barrero R.A."/>
            <person name="Guerrero F.D."/>
            <person name="Moolhuijzen P."/>
            <person name="Goolsby J.A."/>
            <person name="Tidwell J."/>
            <person name="Bellgard S.E."/>
            <person name="Bellgard M.I."/>
        </authorList>
    </citation>
    <scope>NUCLEOTIDE SEQUENCE</scope>
    <source>
        <tissue evidence="1">Shoot tissue taken approximately 20 cm above the soil surface</tissue>
    </source>
</reference>
<accession>A0A0A9CAM4</accession>
<dbReference type="EMBL" id="GBRH01227435">
    <property type="protein sequence ID" value="JAD70460.1"/>
    <property type="molecule type" value="Transcribed_RNA"/>
</dbReference>
<evidence type="ECO:0000313" key="1">
    <source>
        <dbReference type="EMBL" id="JAD70460.1"/>
    </source>
</evidence>
<dbReference type="AlphaFoldDB" id="A0A0A9CAM4"/>
<protein>
    <submittedName>
        <fullName evidence="1">Uncharacterized protein</fullName>
    </submittedName>
</protein>
<name>A0A0A9CAM4_ARUDO</name>
<sequence>MKMMEGFATSSTAIVSLLRCSTDSPEIPGNPTVSSLSVVSSTSSMTSLTNAFVMSMEYLVSSKTIVRGINGRTIASGLFKILA</sequence>
<organism evidence="1">
    <name type="scientific">Arundo donax</name>
    <name type="common">Giant reed</name>
    <name type="synonym">Donax arundinaceus</name>
    <dbReference type="NCBI Taxonomy" id="35708"/>
    <lineage>
        <taxon>Eukaryota</taxon>
        <taxon>Viridiplantae</taxon>
        <taxon>Streptophyta</taxon>
        <taxon>Embryophyta</taxon>
        <taxon>Tracheophyta</taxon>
        <taxon>Spermatophyta</taxon>
        <taxon>Magnoliopsida</taxon>
        <taxon>Liliopsida</taxon>
        <taxon>Poales</taxon>
        <taxon>Poaceae</taxon>
        <taxon>PACMAD clade</taxon>
        <taxon>Arundinoideae</taxon>
        <taxon>Arundineae</taxon>
        <taxon>Arundo</taxon>
    </lineage>
</organism>